<dbReference type="SMART" id="SM00832">
    <property type="entry name" value="C8"/>
    <property type="match status" value="2"/>
</dbReference>
<feature type="domain" description="VWFD" evidence="9">
    <location>
        <begin position="685"/>
        <end position="865"/>
    </location>
</feature>
<dbReference type="InterPro" id="IPR002919">
    <property type="entry name" value="TIL_dom"/>
</dbReference>
<keyword evidence="2 6" id="KW-0732">Signal</keyword>
<dbReference type="InterPro" id="IPR025615">
    <property type="entry name" value="TILa_dom"/>
</dbReference>
<evidence type="ECO:0000256" key="3">
    <source>
        <dbReference type="ARBA" id="ARBA00023136"/>
    </source>
</evidence>
<sequence>MGSNALLPLLLLSITWCLIPFFIDGRLYQIVGNTSSHSDDGSSPQILLLHPFVYFGRTKNQIYVNHNGHLTFEEPWSSYSPQVFPMYGNRDIIAPFWTDLDNTRNGDICYAQYTSGSFLQQVTQDINTYFSGIDFNATWILIATWYEVAYYPATGTQNTFQAVLTTDGQHSFVLLNYGSIDATTSSIEAGYDTVNSSHHFTIPGSFASNASGSNSIFSLNSNVNVPGRWAFRVDHGSAGCLFDGDSVQLGYSFWSDSTCTQKCTCTRAGLQCSNDPCSFSQICQPANFQFSCQTVQRQTCTVSGDPHYYTFDNKLFHFQGTCTYVLSEQCQYDLPYYRVEGKNEHRGSTHVAWTRLVKVFVYNETIELVKGHHGEAKVNGLFASTPFSLRDDTIQVYESGFSVIVSTDFGLMVSYDANHYVQISVPYSYQNATCALCGNFNNHPEDDFQTREGETVSSDVAFANSWQAFVDDEAGCEAQCGGLACASCTAAQMALYRNPGHCGIIQDTSGPFAACHQHLPPQMFVESCVFDLCVGGGYQPILCQALNVYASQCQQNGIQPQSWRSPDFCEILCPANSHFESQGTGCPATCVNPNTTSNCPLPDQESCVCNTGYVLSGGVCVPLENCGCSFEGWYYNAGETFWTEGCSQRCECHGPNDLRCTCVLCTHAQECTIKDGHLGCYDTMSTCTVWGDSHYITFDGSLAHFQGSCSYIIAETMRQNNNETQFSVIATNNHRGNNLASFVSSVDVYLSKQSESVHVRIGLNRRIKVNGAEETLPALAGTFGQVVRQGGLIVFDAVDLTVQLDGHSTLLVRISQNYHNRVTGMCGNFNGDPNDDKVLPNGTLAQNDNHFGHSWKSSTSQTGCGTTDVRSLDPLNNCRFLAEYTQLCRVITNTSGPFSSCHLHSDPQPFFTSCVYDLCLYTPASGMLCSAVAAYERTCSVWGLNMSDWRTDLNCDESDLCEQLDCAEHEWCGKNYGVYGCFCDEHHQRTSNEIFDSTITCASSSGTMSVSRCQLFEAGFHSSNLHLKDDTCNGTIQNGRLIFRFDNDDHLCGTVLKSNGTHLIYENGIFNDVDTQRGIISRERDLQLHFSCVYSLTQAVSMNVQINALESRLRKKHPGRGLYNVTMIPYQDADFHFPLTTNSKGTIDMEIDDRFYVEVRTEGVDQHQISTVIDSCWATPDTNANNPIHWDLIISECPNPADGTVKLIQNGVSTVARFSFKMFTFTNSDEIYLHCNIHLCLLSSNSCTAPCNLHHKLHKREVLFHDSAALSMGPLVLSQEHVVTGAAIQRNGSSD</sequence>
<dbReference type="PROSITE" id="PS51220">
    <property type="entry name" value="NIDO"/>
    <property type="match status" value="1"/>
</dbReference>
<dbReference type="PROSITE" id="PS51034">
    <property type="entry name" value="ZP_2"/>
    <property type="match status" value="1"/>
</dbReference>
<dbReference type="GO" id="GO:0007160">
    <property type="term" value="P:cell-matrix adhesion"/>
    <property type="evidence" value="ECO:0007669"/>
    <property type="project" value="InterPro"/>
</dbReference>
<dbReference type="InterPro" id="IPR003886">
    <property type="entry name" value="NIDO_dom"/>
</dbReference>
<dbReference type="PANTHER" id="PTHR46160:SF9">
    <property type="entry name" value="PROTEIN PRY2-RELATED"/>
    <property type="match status" value="1"/>
</dbReference>
<dbReference type="Pfam" id="PF08742">
    <property type="entry name" value="C8"/>
    <property type="match status" value="2"/>
</dbReference>
<dbReference type="Gene3D" id="2.10.25.10">
    <property type="entry name" value="Laminin"/>
    <property type="match status" value="1"/>
</dbReference>
<evidence type="ECO:0000259" key="7">
    <source>
        <dbReference type="PROSITE" id="PS51034"/>
    </source>
</evidence>
<evidence type="ECO:0000256" key="2">
    <source>
        <dbReference type="ARBA" id="ARBA00022729"/>
    </source>
</evidence>
<evidence type="ECO:0000256" key="4">
    <source>
        <dbReference type="ARBA" id="ARBA00023157"/>
    </source>
</evidence>
<organism evidence="10 11">
    <name type="scientific">Nothobranchius furzeri</name>
    <name type="common">Turquoise killifish</name>
    <dbReference type="NCBI Taxonomy" id="105023"/>
    <lineage>
        <taxon>Eukaryota</taxon>
        <taxon>Metazoa</taxon>
        <taxon>Chordata</taxon>
        <taxon>Craniata</taxon>
        <taxon>Vertebrata</taxon>
        <taxon>Euteleostomi</taxon>
        <taxon>Actinopterygii</taxon>
        <taxon>Neopterygii</taxon>
        <taxon>Teleostei</taxon>
        <taxon>Neoteleostei</taxon>
        <taxon>Acanthomorphata</taxon>
        <taxon>Ovalentaria</taxon>
        <taxon>Atherinomorphae</taxon>
        <taxon>Cyprinodontiformes</taxon>
        <taxon>Nothobranchiidae</taxon>
        <taxon>Nothobranchius</taxon>
    </lineage>
</organism>
<comment type="subcellular location">
    <subcellularLocation>
        <location evidence="1">Membrane</location>
    </subcellularLocation>
</comment>
<dbReference type="Gene3D" id="2.60.40.3210">
    <property type="entry name" value="Zona pellucida, ZP-N domain"/>
    <property type="match status" value="1"/>
</dbReference>
<dbReference type="Pfam" id="PF12714">
    <property type="entry name" value="TILa"/>
    <property type="match status" value="1"/>
</dbReference>
<evidence type="ECO:0000313" key="11">
    <source>
        <dbReference type="Proteomes" id="UP000822369"/>
    </source>
</evidence>
<dbReference type="CDD" id="cd19941">
    <property type="entry name" value="TIL"/>
    <property type="match status" value="1"/>
</dbReference>
<dbReference type="EMBL" id="JAAVVJ010000016">
    <property type="protein sequence ID" value="KAF7204419.1"/>
    <property type="molecule type" value="Genomic_DNA"/>
</dbReference>
<dbReference type="Gene3D" id="2.60.40.4100">
    <property type="entry name" value="Zona pellucida, ZP-C domain"/>
    <property type="match status" value="1"/>
</dbReference>
<feature type="domain" description="VWFD" evidence="9">
    <location>
        <begin position="298"/>
        <end position="477"/>
    </location>
</feature>
<dbReference type="InterPro" id="IPR052749">
    <property type="entry name" value="Alpha-tectorin"/>
</dbReference>
<dbReference type="GO" id="GO:0016020">
    <property type="term" value="C:membrane"/>
    <property type="evidence" value="ECO:0007669"/>
    <property type="project" value="UniProtKB-SubCell"/>
</dbReference>
<dbReference type="InterPro" id="IPR001846">
    <property type="entry name" value="VWF_type-D"/>
</dbReference>
<feature type="domain" description="ZP" evidence="7">
    <location>
        <begin position="1000"/>
        <end position="1258"/>
    </location>
</feature>
<dbReference type="SMART" id="SM00216">
    <property type="entry name" value="VWD"/>
    <property type="match status" value="2"/>
</dbReference>
<dbReference type="Proteomes" id="UP000822369">
    <property type="component" value="Chromosome 16"/>
</dbReference>
<dbReference type="InterPro" id="IPR042235">
    <property type="entry name" value="ZP-C_dom"/>
</dbReference>
<dbReference type="Pfam" id="PF00094">
    <property type="entry name" value="VWD"/>
    <property type="match status" value="2"/>
</dbReference>
<dbReference type="SUPFAM" id="SSF57567">
    <property type="entry name" value="Serine protease inhibitors"/>
    <property type="match status" value="1"/>
</dbReference>
<evidence type="ECO:0000256" key="6">
    <source>
        <dbReference type="SAM" id="SignalP"/>
    </source>
</evidence>
<feature type="signal peptide" evidence="6">
    <location>
        <begin position="1"/>
        <end position="17"/>
    </location>
</feature>
<evidence type="ECO:0000256" key="5">
    <source>
        <dbReference type="ARBA" id="ARBA00023180"/>
    </source>
</evidence>
<dbReference type="SMART" id="SM00539">
    <property type="entry name" value="NIDO"/>
    <property type="match status" value="1"/>
</dbReference>
<dbReference type="Pfam" id="PF01826">
    <property type="entry name" value="TIL"/>
    <property type="match status" value="1"/>
</dbReference>
<dbReference type="SMART" id="SM00241">
    <property type="entry name" value="ZP"/>
    <property type="match status" value="1"/>
</dbReference>
<reference evidence="10" key="1">
    <citation type="submission" date="2020-03" db="EMBL/GenBank/DDBJ databases">
        <title>Intra-Species Differences in Population Size shape Life History and Genome Evolution.</title>
        <authorList>
            <person name="Willemsen D."/>
            <person name="Cui R."/>
            <person name="Valenzano D.R."/>
        </authorList>
    </citation>
    <scope>NUCLEOTIDE SEQUENCE</scope>
    <source>
        <strain evidence="10">GRZ</strain>
        <tissue evidence="10">Whole</tissue>
    </source>
</reference>
<evidence type="ECO:0000259" key="8">
    <source>
        <dbReference type="PROSITE" id="PS51220"/>
    </source>
</evidence>
<dbReference type="InterPro" id="IPR001507">
    <property type="entry name" value="ZP_dom"/>
</dbReference>
<keyword evidence="3" id="KW-0472">Membrane</keyword>
<keyword evidence="4" id="KW-1015">Disulfide bond</keyword>
<protein>
    <submittedName>
        <fullName evidence="10">Transcript variant X1</fullName>
    </submittedName>
</protein>
<evidence type="ECO:0000259" key="9">
    <source>
        <dbReference type="PROSITE" id="PS51233"/>
    </source>
</evidence>
<dbReference type="InterPro" id="IPR055355">
    <property type="entry name" value="ZP-C"/>
</dbReference>
<comment type="caution">
    <text evidence="10">The sequence shown here is derived from an EMBL/GenBank/DDBJ whole genome shotgun (WGS) entry which is preliminary data.</text>
</comment>
<feature type="domain" description="NIDO" evidence="8">
    <location>
        <begin position="95"/>
        <end position="236"/>
    </location>
</feature>
<dbReference type="PANTHER" id="PTHR46160">
    <property type="entry name" value="ALPHA-TECTORIN-RELATED"/>
    <property type="match status" value="1"/>
</dbReference>
<dbReference type="Pfam" id="PF00100">
    <property type="entry name" value="Zona_pellucida"/>
    <property type="match status" value="1"/>
</dbReference>
<gene>
    <name evidence="10" type="ORF">G4P62_012081</name>
</gene>
<dbReference type="PROSITE" id="PS51233">
    <property type="entry name" value="VWFD"/>
    <property type="match status" value="2"/>
</dbReference>
<evidence type="ECO:0000256" key="1">
    <source>
        <dbReference type="ARBA" id="ARBA00004370"/>
    </source>
</evidence>
<name>A0A9D2XL81_NOTFU</name>
<dbReference type="InterPro" id="IPR036084">
    <property type="entry name" value="Ser_inhib-like_sf"/>
</dbReference>
<dbReference type="InterPro" id="IPR014853">
    <property type="entry name" value="VWF/SSPO/ZAN-like_Cys-rich_dom"/>
</dbReference>
<keyword evidence="5" id="KW-0325">Glycoprotein</keyword>
<evidence type="ECO:0000313" key="10">
    <source>
        <dbReference type="EMBL" id="KAF7204419.1"/>
    </source>
</evidence>
<proteinExistence type="predicted"/>
<dbReference type="Pfam" id="PF06119">
    <property type="entry name" value="NIDO"/>
    <property type="match status" value="1"/>
</dbReference>
<accession>A0A9D2XL81</accession>
<feature type="chain" id="PRO_5038679586" evidence="6">
    <location>
        <begin position="18"/>
        <end position="1295"/>
    </location>
</feature>